<accession>A0A9Q0JHK5</accession>
<dbReference type="InterPro" id="IPR005299">
    <property type="entry name" value="MeTrfase_7"/>
</dbReference>
<dbReference type="EMBL" id="JAKUCV010002809">
    <property type="protein sequence ID" value="KAJ4841337.1"/>
    <property type="molecule type" value="Genomic_DNA"/>
</dbReference>
<comment type="caution">
    <text evidence="5">The sequence shown here is derived from an EMBL/GenBank/DDBJ whole genome shotgun (WGS) entry which is preliminary data.</text>
</comment>
<dbReference type="GO" id="GO:0046872">
    <property type="term" value="F:metal ion binding"/>
    <property type="evidence" value="ECO:0007669"/>
    <property type="project" value="UniProtKB-KW"/>
</dbReference>
<keyword evidence="6" id="KW-1185">Reference proteome</keyword>
<organism evidence="5 6">
    <name type="scientific">Turnera subulata</name>
    <dbReference type="NCBI Taxonomy" id="218843"/>
    <lineage>
        <taxon>Eukaryota</taxon>
        <taxon>Viridiplantae</taxon>
        <taxon>Streptophyta</taxon>
        <taxon>Embryophyta</taxon>
        <taxon>Tracheophyta</taxon>
        <taxon>Spermatophyta</taxon>
        <taxon>Magnoliopsida</taxon>
        <taxon>eudicotyledons</taxon>
        <taxon>Gunneridae</taxon>
        <taxon>Pentapetalae</taxon>
        <taxon>rosids</taxon>
        <taxon>fabids</taxon>
        <taxon>Malpighiales</taxon>
        <taxon>Passifloraceae</taxon>
        <taxon>Turnera</taxon>
    </lineage>
</organism>
<evidence type="ECO:0000313" key="6">
    <source>
        <dbReference type="Proteomes" id="UP001141552"/>
    </source>
</evidence>
<dbReference type="InterPro" id="IPR042086">
    <property type="entry name" value="MeTrfase_capping"/>
</dbReference>
<dbReference type="PANTHER" id="PTHR31009">
    <property type="entry name" value="S-ADENOSYL-L-METHIONINE:CARBOXYL METHYLTRANSFERASE FAMILY PROTEIN"/>
    <property type="match status" value="1"/>
</dbReference>
<gene>
    <name evidence="5" type="ORF">Tsubulata_044281</name>
</gene>
<dbReference type="Gene3D" id="1.10.1200.270">
    <property type="entry name" value="Methyltransferase, alpha-helical capping domain"/>
    <property type="match status" value="1"/>
</dbReference>
<protein>
    <submittedName>
        <fullName evidence="5">Uncharacterized protein</fullName>
    </submittedName>
</protein>
<dbReference type="InterPro" id="IPR029063">
    <property type="entry name" value="SAM-dependent_MTases_sf"/>
</dbReference>
<reference evidence="5" key="1">
    <citation type="submission" date="2022-02" db="EMBL/GenBank/DDBJ databases">
        <authorList>
            <person name="Henning P.M."/>
            <person name="McCubbin A.G."/>
            <person name="Shore J.S."/>
        </authorList>
    </citation>
    <scope>NUCLEOTIDE SEQUENCE</scope>
    <source>
        <strain evidence="5">F60SS</strain>
        <tissue evidence="5">Leaves</tissue>
    </source>
</reference>
<sequence length="370" mass="41316">MEEESIKMQQIFRMKGGQGEESYAKNSKIQGAYLSSTVPVLVQAALDFCDNPLPGCVNIADLGCSSGPNTLFAVTELTNIFYRTSWQLGRSQPEFSVFLNDLPGNDFNTVFKSLPAFQEKMRAENGPDFGPCYISGVPGSFYGRLFPSNSLHFVHSGSSLHWLSQVPPELNNTSNPLMNKGKVFISKTSPPAVIEAYQAQFQRDFCSFLEARSKEVVPGGRMVLMFKGRRVDDPAPDESCLLWDYLGQAFQDLVSQGLIEEKKLDTYNTPYYEPYTEEIKDEVERQGSFDLDCILPIILPWDGCNGGIKCTRETTARNTGKAMKAVNGSMIKSHFGEDILDPLFQRFMEIMAADTKKVEHVSLVVSLVRK</sequence>
<dbReference type="Gene3D" id="3.40.50.150">
    <property type="entry name" value="Vaccinia Virus protein VP39"/>
    <property type="match status" value="1"/>
</dbReference>
<dbReference type="Proteomes" id="UP001141552">
    <property type="component" value="Unassembled WGS sequence"/>
</dbReference>
<dbReference type="GO" id="GO:0008168">
    <property type="term" value="F:methyltransferase activity"/>
    <property type="evidence" value="ECO:0007669"/>
    <property type="project" value="UniProtKB-KW"/>
</dbReference>
<reference evidence="5" key="2">
    <citation type="journal article" date="2023" name="Plants (Basel)">
        <title>Annotation of the Turnera subulata (Passifloraceae) Draft Genome Reveals the S-Locus Evolved after the Divergence of Turneroideae from Passifloroideae in a Stepwise Manner.</title>
        <authorList>
            <person name="Henning P.M."/>
            <person name="Roalson E.H."/>
            <person name="Mir W."/>
            <person name="McCubbin A.G."/>
            <person name="Shore J.S."/>
        </authorList>
    </citation>
    <scope>NUCLEOTIDE SEQUENCE</scope>
    <source>
        <strain evidence="5">F60SS</strain>
    </source>
</reference>
<keyword evidence="1" id="KW-0489">Methyltransferase</keyword>
<keyword evidence="2" id="KW-0808">Transferase</keyword>
<evidence type="ECO:0000256" key="1">
    <source>
        <dbReference type="ARBA" id="ARBA00022603"/>
    </source>
</evidence>
<evidence type="ECO:0000256" key="4">
    <source>
        <dbReference type="ARBA" id="ARBA00022842"/>
    </source>
</evidence>
<dbReference type="GO" id="GO:0032259">
    <property type="term" value="P:methylation"/>
    <property type="evidence" value="ECO:0007669"/>
    <property type="project" value="UniProtKB-KW"/>
</dbReference>
<keyword evidence="3" id="KW-0479">Metal-binding</keyword>
<proteinExistence type="predicted"/>
<keyword evidence="4" id="KW-0460">Magnesium</keyword>
<evidence type="ECO:0000313" key="5">
    <source>
        <dbReference type="EMBL" id="KAJ4841337.1"/>
    </source>
</evidence>
<evidence type="ECO:0000256" key="3">
    <source>
        <dbReference type="ARBA" id="ARBA00022723"/>
    </source>
</evidence>
<name>A0A9Q0JHK5_9ROSI</name>
<dbReference type="OrthoDB" id="1523883at2759"/>
<evidence type="ECO:0000256" key="2">
    <source>
        <dbReference type="ARBA" id="ARBA00022679"/>
    </source>
</evidence>
<dbReference type="AlphaFoldDB" id="A0A9Q0JHK5"/>
<dbReference type="Pfam" id="PF03492">
    <property type="entry name" value="Methyltransf_7"/>
    <property type="match status" value="1"/>
</dbReference>
<dbReference type="SUPFAM" id="SSF53335">
    <property type="entry name" value="S-adenosyl-L-methionine-dependent methyltransferases"/>
    <property type="match status" value="1"/>
</dbReference>